<dbReference type="AlphaFoldDB" id="A0A5C6E4N1"/>
<keyword evidence="3" id="KW-1185">Reference proteome</keyword>
<dbReference type="EMBL" id="SJPY01000003">
    <property type="protein sequence ID" value="TWU43454.1"/>
    <property type="molecule type" value="Genomic_DNA"/>
</dbReference>
<dbReference type="Proteomes" id="UP000315471">
    <property type="component" value="Unassembled WGS sequence"/>
</dbReference>
<evidence type="ECO:0000313" key="2">
    <source>
        <dbReference type="EMBL" id="TWU43454.1"/>
    </source>
</evidence>
<reference evidence="2 3" key="1">
    <citation type="submission" date="2019-02" db="EMBL/GenBank/DDBJ databases">
        <title>Deep-cultivation of Planctomycetes and their phenomic and genomic characterization uncovers novel biology.</title>
        <authorList>
            <person name="Wiegand S."/>
            <person name="Jogler M."/>
            <person name="Boedeker C."/>
            <person name="Pinto D."/>
            <person name="Vollmers J."/>
            <person name="Rivas-Marin E."/>
            <person name="Kohn T."/>
            <person name="Peeters S.H."/>
            <person name="Heuer A."/>
            <person name="Rast P."/>
            <person name="Oberbeckmann S."/>
            <person name="Bunk B."/>
            <person name="Jeske O."/>
            <person name="Meyerdierks A."/>
            <person name="Storesund J.E."/>
            <person name="Kallscheuer N."/>
            <person name="Luecker S."/>
            <person name="Lage O.M."/>
            <person name="Pohl T."/>
            <person name="Merkel B.J."/>
            <person name="Hornburger P."/>
            <person name="Mueller R.-W."/>
            <person name="Bruemmer F."/>
            <person name="Labrenz M."/>
            <person name="Spormann A.M."/>
            <person name="Op Den Camp H."/>
            <person name="Overmann J."/>
            <person name="Amann R."/>
            <person name="Jetten M.S.M."/>
            <person name="Mascher T."/>
            <person name="Medema M.H."/>
            <person name="Devos D.P."/>
            <person name="Kaster A.-K."/>
            <person name="Ovreas L."/>
            <person name="Rohde M."/>
            <person name="Galperin M.Y."/>
            <person name="Jogler C."/>
        </authorList>
    </citation>
    <scope>NUCLEOTIDE SEQUENCE [LARGE SCALE GENOMIC DNA]</scope>
    <source>
        <strain evidence="2 3">Q31b</strain>
    </source>
</reference>
<comment type="caution">
    <text evidence="2">The sequence shown here is derived from an EMBL/GenBank/DDBJ whole genome shotgun (WGS) entry which is preliminary data.</text>
</comment>
<feature type="region of interest" description="Disordered" evidence="1">
    <location>
        <begin position="1"/>
        <end position="25"/>
    </location>
</feature>
<organism evidence="2 3">
    <name type="scientific">Novipirellula aureliae</name>
    <dbReference type="NCBI Taxonomy" id="2527966"/>
    <lineage>
        <taxon>Bacteria</taxon>
        <taxon>Pseudomonadati</taxon>
        <taxon>Planctomycetota</taxon>
        <taxon>Planctomycetia</taxon>
        <taxon>Pirellulales</taxon>
        <taxon>Pirellulaceae</taxon>
        <taxon>Novipirellula</taxon>
    </lineage>
</organism>
<proteinExistence type="predicted"/>
<evidence type="ECO:0000256" key="1">
    <source>
        <dbReference type="SAM" id="MobiDB-lite"/>
    </source>
</evidence>
<evidence type="ECO:0000313" key="3">
    <source>
        <dbReference type="Proteomes" id="UP000315471"/>
    </source>
</evidence>
<accession>A0A5C6E4N1</accession>
<protein>
    <submittedName>
        <fullName evidence="2">Uncharacterized protein</fullName>
    </submittedName>
</protein>
<sequence length="78" mass="8954">MLRSVARSYVGVDGNQSSQARSLCHVSSPADARASMETNHHRLEAYATFRRLLMRGRRWKRIAGMNLFYATKTRRVAK</sequence>
<name>A0A5C6E4N1_9BACT</name>
<gene>
    <name evidence="2" type="ORF">Q31b_24950</name>
</gene>